<name>A0A0F6VYR8_9BACT</name>
<dbReference type="KEGG" id="samy:DB32_000179"/>
<dbReference type="EMBL" id="CP011125">
    <property type="protein sequence ID" value="AKF03030.1"/>
    <property type="molecule type" value="Genomic_DNA"/>
</dbReference>
<reference evidence="1 2" key="1">
    <citation type="submission" date="2015-03" db="EMBL/GenBank/DDBJ databases">
        <title>Genome assembly of Sandaracinus amylolyticus DSM 53668.</title>
        <authorList>
            <person name="Sharma G."/>
            <person name="Subramanian S."/>
        </authorList>
    </citation>
    <scope>NUCLEOTIDE SEQUENCE [LARGE SCALE GENOMIC DNA]</scope>
    <source>
        <strain evidence="1 2">DSM 53668</strain>
    </source>
</reference>
<gene>
    <name evidence="1" type="ORF">DB32_000179</name>
</gene>
<organism evidence="1 2">
    <name type="scientific">Sandaracinus amylolyticus</name>
    <dbReference type="NCBI Taxonomy" id="927083"/>
    <lineage>
        <taxon>Bacteria</taxon>
        <taxon>Pseudomonadati</taxon>
        <taxon>Myxococcota</taxon>
        <taxon>Polyangia</taxon>
        <taxon>Polyangiales</taxon>
        <taxon>Sandaracinaceae</taxon>
        <taxon>Sandaracinus</taxon>
    </lineage>
</organism>
<dbReference type="AlphaFoldDB" id="A0A0F6VYR8"/>
<proteinExistence type="predicted"/>
<protein>
    <submittedName>
        <fullName evidence="1">Uncharacterized protein</fullName>
    </submittedName>
</protein>
<evidence type="ECO:0000313" key="2">
    <source>
        <dbReference type="Proteomes" id="UP000034883"/>
    </source>
</evidence>
<keyword evidence="2" id="KW-1185">Reference proteome</keyword>
<dbReference type="Proteomes" id="UP000034883">
    <property type="component" value="Chromosome"/>
</dbReference>
<accession>A0A0F6VYR8</accession>
<evidence type="ECO:0000313" key="1">
    <source>
        <dbReference type="EMBL" id="AKF03030.1"/>
    </source>
</evidence>
<sequence length="42" mass="4590">MVSHASTDRARARARPACSSTCHLRVLDRVRELTAAGRSRAP</sequence>